<dbReference type="Pfam" id="PF04069">
    <property type="entry name" value="OpuAC"/>
    <property type="match status" value="1"/>
</dbReference>
<dbReference type="EMBL" id="CP001751">
    <property type="protein sequence ID" value="ADE39634.1"/>
    <property type="molecule type" value="Genomic_DNA"/>
</dbReference>
<dbReference type="AlphaFoldDB" id="D5BTN7"/>
<name>D5BTN7_PUNMI</name>
<dbReference type="Gene3D" id="3.40.190.10">
    <property type="entry name" value="Periplasmic binding protein-like II"/>
    <property type="match status" value="1"/>
</dbReference>
<dbReference type="GO" id="GO:0043190">
    <property type="term" value="C:ATP-binding cassette (ABC) transporter complex"/>
    <property type="evidence" value="ECO:0007669"/>
    <property type="project" value="InterPro"/>
</dbReference>
<proteinExistence type="predicted"/>
<evidence type="ECO:0000259" key="2">
    <source>
        <dbReference type="Pfam" id="PF04069"/>
    </source>
</evidence>
<dbReference type="RefSeq" id="WP_013046261.1">
    <property type="nucleotide sequence ID" value="NC_014010.1"/>
</dbReference>
<keyword evidence="3" id="KW-0560">Oxidoreductase</keyword>
<dbReference type="eggNOG" id="COG2113">
    <property type="taxonomic scope" value="Bacteria"/>
</dbReference>
<organism evidence="3 4">
    <name type="scientific">Puniceispirillum marinum (strain IMCC1322)</name>
    <dbReference type="NCBI Taxonomy" id="488538"/>
    <lineage>
        <taxon>Bacteria</taxon>
        <taxon>Pseudomonadati</taxon>
        <taxon>Pseudomonadota</taxon>
        <taxon>Alphaproteobacteria</taxon>
        <taxon>Candidatus Puniceispirillales</taxon>
        <taxon>Candidatus Puniceispirillaceae</taxon>
        <taxon>Candidatus Puniceispirillum</taxon>
    </lineage>
</organism>
<dbReference type="STRING" id="488538.SAR116_1391"/>
<keyword evidence="4" id="KW-1185">Reference proteome</keyword>
<evidence type="ECO:0000256" key="1">
    <source>
        <dbReference type="SAM" id="SignalP"/>
    </source>
</evidence>
<dbReference type="Proteomes" id="UP000007460">
    <property type="component" value="Chromosome"/>
</dbReference>
<dbReference type="GO" id="GO:0008743">
    <property type="term" value="F:L-threonine 3-dehydrogenase activity"/>
    <property type="evidence" value="ECO:0007669"/>
    <property type="project" value="UniProtKB-EC"/>
</dbReference>
<feature type="chain" id="PRO_5003069653" evidence="1">
    <location>
        <begin position="25"/>
        <end position="337"/>
    </location>
</feature>
<dbReference type="HOGENOM" id="CLU_072510_0_0_5"/>
<sequence length="337" mass="36288">MKKLLLSTAIIASGAIGLAGQASADGHCGTVTIAEMNWNSAALMAQVDKIILSEGYGCEVEIVPGDTMPTATSMMEKGVPDIAPELWANAVARPLAVAVDEGRLHIASDAPITGLGEGWFVLPHTLKDNPELKTVLDVIERPDLFPHPEDPSKGALHTCPSGWNCQLTTNNLYRAFDMEAKGWLLVDPGSSAGLNGSISKAADSNQNWLGYYWAPTDMIGKYDMQMMDFGVPFAGADNWDGCIALPEQECEDPKPSAWTESVVNTVITDDFKKRAGDANDYLTKRVFPGPVMNGMLVYMTEEQANGEDAAYEFLSKHSDVWSSWVSADVAAKVKAAL</sequence>
<dbReference type="SUPFAM" id="SSF53850">
    <property type="entry name" value="Periplasmic binding protein-like II"/>
    <property type="match status" value="1"/>
</dbReference>
<feature type="domain" description="ABC-type glycine betaine transport system substrate-binding" evidence="2">
    <location>
        <begin position="30"/>
        <end position="316"/>
    </location>
</feature>
<dbReference type="KEGG" id="apb:SAR116_1391"/>
<reference evidence="3 4" key="1">
    <citation type="journal article" date="2010" name="J. Bacteriol.">
        <title>Complete genome sequence of "Candidatus Puniceispirillum marinum" IMCC1322, a representative of the SAR116 clade in the Alphaproteobacteria.</title>
        <authorList>
            <person name="Oh H.M."/>
            <person name="Kwon K.K."/>
            <person name="Kang I."/>
            <person name="Kang S.G."/>
            <person name="Lee J.H."/>
            <person name="Kim S.J."/>
            <person name="Cho J.C."/>
        </authorList>
    </citation>
    <scope>NUCLEOTIDE SEQUENCE [LARGE SCALE GENOMIC DNA]</scope>
    <source>
        <strain evidence="3 4">IMCC1322</strain>
    </source>
</reference>
<dbReference type="EC" id="1.1.1.103" evidence="3"/>
<feature type="signal peptide" evidence="1">
    <location>
        <begin position="1"/>
        <end position="24"/>
    </location>
</feature>
<dbReference type="Gene3D" id="3.40.190.100">
    <property type="entry name" value="Glycine betaine-binding periplasmic protein, domain 2"/>
    <property type="match status" value="1"/>
</dbReference>
<gene>
    <name evidence="3" type="ordered locus">SAR116_1391</name>
</gene>
<accession>D5BTN7</accession>
<evidence type="ECO:0000313" key="3">
    <source>
        <dbReference type="EMBL" id="ADE39634.1"/>
    </source>
</evidence>
<dbReference type="GO" id="GO:0022857">
    <property type="term" value="F:transmembrane transporter activity"/>
    <property type="evidence" value="ECO:0007669"/>
    <property type="project" value="InterPro"/>
</dbReference>
<evidence type="ECO:0000313" key="4">
    <source>
        <dbReference type="Proteomes" id="UP000007460"/>
    </source>
</evidence>
<dbReference type="InterPro" id="IPR007210">
    <property type="entry name" value="ABC_Gly_betaine_transp_sub-bd"/>
</dbReference>
<dbReference type="OrthoDB" id="9786266at2"/>
<protein>
    <submittedName>
        <fullName evidence="3">Substrate-binding region of ABC-type glycine betaine transport system</fullName>
        <ecNumber evidence="3">1.1.1.103</ecNumber>
    </submittedName>
</protein>
<keyword evidence="1" id="KW-0732">Signal</keyword>